<organism evidence="1 2">
    <name type="scientific">Cichorium intybus</name>
    <name type="common">Chicory</name>
    <dbReference type="NCBI Taxonomy" id="13427"/>
    <lineage>
        <taxon>Eukaryota</taxon>
        <taxon>Viridiplantae</taxon>
        <taxon>Streptophyta</taxon>
        <taxon>Embryophyta</taxon>
        <taxon>Tracheophyta</taxon>
        <taxon>Spermatophyta</taxon>
        <taxon>Magnoliopsida</taxon>
        <taxon>eudicotyledons</taxon>
        <taxon>Gunneridae</taxon>
        <taxon>Pentapetalae</taxon>
        <taxon>asterids</taxon>
        <taxon>campanulids</taxon>
        <taxon>Asterales</taxon>
        <taxon>Asteraceae</taxon>
        <taxon>Cichorioideae</taxon>
        <taxon>Cichorieae</taxon>
        <taxon>Cichoriinae</taxon>
        <taxon>Cichorium</taxon>
    </lineage>
</organism>
<sequence>MVGVVGMQKGGSGGDGGGGGVGFGVSGSPRKTRGRRRGEGSGDGHVTVWGKLRLNLKDQFYNFAKSNFDIYIKKDFQFELLRLADAKINK</sequence>
<name>A0ACB9GZJ1_CICIN</name>
<comment type="caution">
    <text evidence="1">The sequence shown here is derived from an EMBL/GenBank/DDBJ whole genome shotgun (WGS) entry which is preliminary data.</text>
</comment>
<reference evidence="1 2" key="2">
    <citation type="journal article" date="2022" name="Mol. Ecol. Resour.">
        <title>The genomes of chicory, endive, great burdock and yacon provide insights into Asteraceae paleo-polyploidization history and plant inulin production.</title>
        <authorList>
            <person name="Fan W."/>
            <person name="Wang S."/>
            <person name="Wang H."/>
            <person name="Wang A."/>
            <person name="Jiang F."/>
            <person name="Liu H."/>
            <person name="Zhao H."/>
            <person name="Xu D."/>
            <person name="Zhang Y."/>
        </authorList>
    </citation>
    <scope>NUCLEOTIDE SEQUENCE [LARGE SCALE GENOMIC DNA]</scope>
    <source>
        <strain evidence="2">cv. Punajuju</strain>
        <tissue evidence="1">Leaves</tissue>
    </source>
</reference>
<evidence type="ECO:0000313" key="1">
    <source>
        <dbReference type="EMBL" id="KAI3788880.1"/>
    </source>
</evidence>
<reference evidence="2" key="1">
    <citation type="journal article" date="2022" name="Mol. Ecol. Resour.">
        <title>The genomes of chicory, endive, great burdock and yacon provide insights into Asteraceae palaeo-polyploidization history and plant inulin production.</title>
        <authorList>
            <person name="Fan W."/>
            <person name="Wang S."/>
            <person name="Wang H."/>
            <person name="Wang A."/>
            <person name="Jiang F."/>
            <person name="Liu H."/>
            <person name="Zhao H."/>
            <person name="Xu D."/>
            <person name="Zhang Y."/>
        </authorList>
    </citation>
    <scope>NUCLEOTIDE SEQUENCE [LARGE SCALE GENOMIC DNA]</scope>
    <source>
        <strain evidence="2">cv. Punajuju</strain>
    </source>
</reference>
<proteinExistence type="predicted"/>
<dbReference type="EMBL" id="CM042009">
    <property type="protein sequence ID" value="KAI3788880.1"/>
    <property type="molecule type" value="Genomic_DNA"/>
</dbReference>
<evidence type="ECO:0000313" key="2">
    <source>
        <dbReference type="Proteomes" id="UP001055811"/>
    </source>
</evidence>
<gene>
    <name evidence="1" type="ORF">L2E82_01660</name>
</gene>
<keyword evidence="2" id="KW-1185">Reference proteome</keyword>
<protein>
    <submittedName>
        <fullName evidence="1">Uncharacterized protein</fullName>
    </submittedName>
</protein>
<accession>A0ACB9GZJ1</accession>
<dbReference type="Proteomes" id="UP001055811">
    <property type="component" value="Linkage Group LG01"/>
</dbReference>